<name>A0A5C3LBY9_COPMA</name>
<protein>
    <submittedName>
        <fullName evidence="7">DUF726-domain-containing protein</fullName>
    </submittedName>
</protein>
<comment type="subcellular location">
    <subcellularLocation>
        <location evidence="1">Membrane</location>
        <topology evidence="1">Multi-pass membrane protein</topology>
    </subcellularLocation>
</comment>
<dbReference type="PANTHER" id="PTHR17920">
    <property type="entry name" value="TRANSMEMBRANE AND COILED-COIL DOMAIN-CONTAINING PROTEIN 4 TMCO4"/>
    <property type="match status" value="1"/>
</dbReference>
<dbReference type="OrthoDB" id="277931at2759"/>
<dbReference type="PANTHER" id="PTHR17920:SF22">
    <property type="entry name" value="DUF726 DOMAIN PROTEIN (AFU_ORTHOLOGUE AFUA_2G12860)"/>
    <property type="match status" value="1"/>
</dbReference>
<evidence type="ECO:0000313" key="8">
    <source>
        <dbReference type="Proteomes" id="UP000307440"/>
    </source>
</evidence>
<feature type="transmembrane region" description="Helical" evidence="6">
    <location>
        <begin position="227"/>
        <end position="257"/>
    </location>
</feature>
<evidence type="ECO:0000256" key="5">
    <source>
        <dbReference type="ARBA" id="ARBA00023136"/>
    </source>
</evidence>
<evidence type="ECO:0000256" key="1">
    <source>
        <dbReference type="ARBA" id="ARBA00004141"/>
    </source>
</evidence>
<sequence>MASLEKLTPPKDLDPASGRALYGLVEARLDEFRIYLKGIRTLGRDAQRQRAEAVYFIAINDWANHFLKDFKTVCIVKEDDNNRRVNNRGAAATFAGGGDAPPLSKEDMGRIVNSFLFLTITSSKEKQYSALTRAFFFKYGYAQLLNEGLISWTLKNPEEAVKEVEAFQKQQGSSTDTQVSQVRERHAQQSLFMRNMSIGLGAIAGGVLIGVTGGLAAPLVGAGMSTVLGFLGVGGTLIGTLASGLASSGLVCGALFGAYGARTTANMVEQHTRTIKDLKLLPLRGETNDTLAVRLCVTGWLDAPEDIVEPWSIFDKSSDTYALRWEMEALGDLSNAFSNSIKSLGMTVATVEVVKRTMFAAIMSSLSPLALLKLGQVINNPWTIACARAAKTGAVLGELLAQRVFGKRPVTLVGYSLGSLVIYEALQYLSRFPSTDSIHFVQDVFLFGTPTTSDPEQWIKLRRTVAGRLVNGYLKDDYVLAVLARASTVSWDIAGLKPVEVNGVENIWFEEVVGHAQWRTRIGACLRKCQAPGLTVDDIKEEILLKDNTPEDEDINIPEDSWNLDDDDIALDGGDIALDFGDITLDGGDIVLDGGDIVLDGGDIALDGGDIMLDGGDIAYNNGRKVVKEDHDVVTPVGNGGRVKDISKVTVVTDYGPLGPLG</sequence>
<dbReference type="SUPFAM" id="SSF53474">
    <property type="entry name" value="alpha/beta-Hydrolases"/>
    <property type="match status" value="1"/>
</dbReference>
<dbReference type="GO" id="GO:0016020">
    <property type="term" value="C:membrane"/>
    <property type="evidence" value="ECO:0007669"/>
    <property type="project" value="UniProtKB-SubCell"/>
</dbReference>
<dbReference type="InterPro" id="IPR007941">
    <property type="entry name" value="DUF726"/>
</dbReference>
<evidence type="ECO:0000256" key="3">
    <source>
        <dbReference type="ARBA" id="ARBA00022692"/>
    </source>
</evidence>
<proteinExistence type="inferred from homology"/>
<keyword evidence="8" id="KW-1185">Reference proteome</keyword>
<reference evidence="7 8" key="1">
    <citation type="journal article" date="2019" name="Nat. Ecol. Evol.">
        <title>Megaphylogeny resolves global patterns of mushroom evolution.</title>
        <authorList>
            <person name="Varga T."/>
            <person name="Krizsan K."/>
            <person name="Foldi C."/>
            <person name="Dima B."/>
            <person name="Sanchez-Garcia M."/>
            <person name="Sanchez-Ramirez S."/>
            <person name="Szollosi G.J."/>
            <person name="Szarkandi J.G."/>
            <person name="Papp V."/>
            <person name="Albert L."/>
            <person name="Andreopoulos W."/>
            <person name="Angelini C."/>
            <person name="Antonin V."/>
            <person name="Barry K.W."/>
            <person name="Bougher N.L."/>
            <person name="Buchanan P."/>
            <person name="Buyck B."/>
            <person name="Bense V."/>
            <person name="Catcheside P."/>
            <person name="Chovatia M."/>
            <person name="Cooper J."/>
            <person name="Damon W."/>
            <person name="Desjardin D."/>
            <person name="Finy P."/>
            <person name="Geml J."/>
            <person name="Haridas S."/>
            <person name="Hughes K."/>
            <person name="Justo A."/>
            <person name="Karasinski D."/>
            <person name="Kautmanova I."/>
            <person name="Kiss B."/>
            <person name="Kocsube S."/>
            <person name="Kotiranta H."/>
            <person name="LaButti K.M."/>
            <person name="Lechner B.E."/>
            <person name="Liimatainen K."/>
            <person name="Lipzen A."/>
            <person name="Lukacs Z."/>
            <person name="Mihaltcheva S."/>
            <person name="Morgado L.N."/>
            <person name="Niskanen T."/>
            <person name="Noordeloos M.E."/>
            <person name="Ohm R.A."/>
            <person name="Ortiz-Santana B."/>
            <person name="Ovrebo C."/>
            <person name="Racz N."/>
            <person name="Riley R."/>
            <person name="Savchenko A."/>
            <person name="Shiryaev A."/>
            <person name="Soop K."/>
            <person name="Spirin V."/>
            <person name="Szebenyi C."/>
            <person name="Tomsovsky M."/>
            <person name="Tulloss R.E."/>
            <person name="Uehling J."/>
            <person name="Grigoriev I.V."/>
            <person name="Vagvolgyi C."/>
            <person name="Papp T."/>
            <person name="Martin F.M."/>
            <person name="Miettinen O."/>
            <person name="Hibbett D.S."/>
            <person name="Nagy L.G."/>
        </authorList>
    </citation>
    <scope>NUCLEOTIDE SEQUENCE [LARGE SCALE GENOMIC DNA]</scope>
    <source>
        <strain evidence="7 8">CBS 121175</strain>
    </source>
</reference>
<keyword evidence="5 6" id="KW-0472">Membrane</keyword>
<dbReference type="AlphaFoldDB" id="A0A5C3LBY9"/>
<gene>
    <name evidence="7" type="ORF">FA15DRAFT_752234</name>
</gene>
<evidence type="ECO:0000256" key="2">
    <source>
        <dbReference type="ARBA" id="ARBA00009824"/>
    </source>
</evidence>
<dbReference type="InterPro" id="IPR029058">
    <property type="entry name" value="AB_hydrolase_fold"/>
</dbReference>
<accession>A0A5C3LBY9</accession>
<evidence type="ECO:0000313" key="7">
    <source>
        <dbReference type="EMBL" id="TFK30122.1"/>
    </source>
</evidence>
<organism evidence="7 8">
    <name type="scientific">Coprinopsis marcescibilis</name>
    <name type="common">Agaric fungus</name>
    <name type="synonym">Psathyrella marcescibilis</name>
    <dbReference type="NCBI Taxonomy" id="230819"/>
    <lineage>
        <taxon>Eukaryota</taxon>
        <taxon>Fungi</taxon>
        <taxon>Dikarya</taxon>
        <taxon>Basidiomycota</taxon>
        <taxon>Agaricomycotina</taxon>
        <taxon>Agaricomycetes</taxon>
        <taxon>Agaricomycetidae</taxon>
        <taxon>Agaricales</taxon>
        <taxon>Agaricineae</taxon>
        <taxon>Psathyrellaceae</taxon>
        <taxon>Coprinopsis</taxon>
    </lineage>
</organism>
<dbReference type="EMBL" id="ML210147">
    <property type="protein sequence ID" value="TFK30122.1"/>
    <property type="molecule type" value="Genomic_DNA"/>
</dbReference>
<evidence type="ECO:0000256" key="4">
    <source>
        <dbReference type="ARBA" id="ARBA00022989"/>
    </source>
</evidence>
<keyword evidence="4 6" id="KW-1133">Transmembrane helix</keyword>
<keyword evidence="3 6" id="KW-0812">Transmembrane</keyword>
<dbReference type="Pfam" id="PF05277">
    <property type="entry name" value="DUF726"/>
    <property type="match status" value="1"/>
</dbReference>
<dbReference type="Proteomes" id="UP000307440">
    <property type="component" value="Unassembled WGS sequence"/>
</dbReference>
<evidence type="ECO:0000256" key="6">
    <source>
        <dbReference type="SAM" id="Phobius"/>
    </source>
</evidence>
<feature type="transmembrane region" description="Helical" evidence="6">
    <location>
        <begin position="198"/>
        <end position="221"/>
    </location>
</feature>
<comment type="similarity">
    <text evidence="2">Belongs to the TMCO4 family.</text>
</comment>